<keyword evidence="2" id="KW-1185">Reference proteome</keyword>
<sequence>MVLGREEFRLVESNCYSSEEAESNKLAVQLLDVNVLPEQILLFVTLGFCKHGSSSRLNEKGYHVESDKYSCDSFCRCSEGTGVCRGGTKKPSKRPKLNITNTTVDLQTGARTIRVDSAEHRERVSSFRVRAARIAYNVSHAPPMTRTIQKRVR</sequence>
<accession>A0A2J6RQD9</accession>
<dbReference type="EMBL" id="KZ613945">
    <property type="protein sequence ID" value="PMD40735.1"/>
    <property type="molecule type" value="Genomic_DNA"/>
</dbReference>
<evidence type="ECO:0000313" key="2">
    <source>
        <dbReference type="Proteomes" id="UP000235786"/>
    </source>
</evidence>
<dbReference type="Proteomes" id="UP000235786">
    <property type="component" value="Unassembled WGS sequence"/>
</dbReference>
<name>A0A2J6RQD9_HYAVF</name>
<proteinExistence type="predicted"/>
<reference evidence="1 2" key="1">
    <citation type="submission" date="2016-04" db="EMBL/GenBank/DDBJ databases">
        <title>A degradative enzymes factory behind the ericoid mycorrhizal symbiosis.</title>
        <authorList>
            <consortium name="DOE Joint Genome Institute"/>
            <person name="Martino E."/>
            <person name="Morin E."/>
            <person name="Grelet G."/>
            <person name="Kuo A."/>
            <person name="Kohler A."/>
            <person name="Daghino S."/>
            <person name="Barry K."/>
            <person name="Choi C."/>
            <person name="Cichocki N."/>
            <person name="Clum A."/>
            <person name="Copeland A."/>
            <person name="Hainaut M."/>
            <person name="Haridas S."/>
            <person name="Labutti K."/>
            <person name="Lindquist E."/>
            <person name="Lipzen A."/>
            <person name="Khouja H.-R."/>
            <person name="Murat C."/>
            <person name="Ohm R."/>
            <person name="Olson A."/>
            <person name="Spatafora J."/>
            <person name="Veneault-Fourrey C."/>
            <person name="Henrissat B."/>
            <person name="Grigoriev I."/>
            <person name="Martin F."/>
            <person name="Perotto S."/>
        </authorList>
    </citation>
    <scope>NUCLEOTIDE SEQUENCE [LARGE SCALE GENOMIC DNA]</scope>
    <source>
        <strain evidence="1 2">F</strain>
    </source>
</reference>
<dbReference type="AlphaFoldDB" id="A0A2J6RQD9"/>
<protein>
    <submittedName>
        <fullName evidence="1">Uncharacterized protein</fullName>
    </submittedName>
</protein>
<organism evidence="1 2">
    <name type="scientific">Hyaloscypha variabilis (strain UAMH 11265 / GT02V1 / F)</name>
    <name type="common">Meliniomyces variabilis</name>
    <dbReference type="NCBI Taxonomy" id="1149755"/>
    <lineage>
        <taxon>Eukaryota</taxon>
        <taxon>Fungi</taxon>
        <taxon>Dikarya</taxon>
        <taxon>Ascomycota</taxon>
        <taxon>Pezizomycotina</taxon>
        <taxon>Leotiomycetes</taxon>
        <taxon>Helotiales</taxon>
        <taxon>Hyaloscyphaceae</taxon>
        <taxon>Hyaloscypha</taxon>
        <taxon>Hyaloscypha variabilis</taxon>
    </lineage>
</organism>
<gene>
    <name evidence="1" type="ORF">L207DRAFT_529046</name>
</gene>
<evidence type="ECO:0000313" key="1">
    <source>
        <dbReference type="EMBL" id="PMD40735.1"/>
    </source>
</evidence>